<name>A0A2A2H6U2_METBR</name>
<accession>A0A2A2H6U2</accession>
<keyword evidence="2" id="KW-1185">Reference proteome</keyword>
<sequence length="59" mass="7042">MVKLYDATVSTCDVEIRKFKIPMWLWLPANRIWHQRTRTKNIRSGINLIGGKQLTQMQR</sequence>
<proteinExistence type="predicted"/>
<evidence type="ECO:0000313" key="2">
    <source>
        <dbReference type="Proteomes" id="UP000217784"/>
    </source>
</evidence>
<protein>
    <submittedName>
        <fullName evidence="1">Uncharacterized protein</fullName>
    </submittedName>
</protein>
<reference evidence="1 2" key="1">
    <citation type="journal article" date="2017" name="BMC Genomics">
        <title>Genomic analysis of methanogenic archaea reveals a shift towards energy conservation.</title>
        <authorList>
            <person name="Gilmore S.P."/>
            <person name="Henske J.K."/>
            <person name="Sexton J.A."/>
            <person name="Solomon K.V."/>
            <person name="Seppala S."/>
            <person name="Yoo J.I."/>
            <person name="Huyett L.M."/>
            <person name="Pressman A."/>
            <person name="Cogan J.Z."/>
            <person name="Kivenson V."/>
            <person name="Peng X."/>
            <person name="Tan Y."/>
            <person name="Valentine D.L."/>
            <person name="O'Malley M.A."/>
        </authorList>
    </citation>
    <scope>NUCLEOTIDE SEQUENCE [LARGE SCALE GENOMIC DNA]</scope>
    <source>
        <strain evidence="1 2">M.o.H.</strain>
    </source>
</reference>
<evidence type="ECO:0000313" key="1">
    <source>
        <dbReference type="EMBL" id="PAV05024.1"/>
    </source>
</evidence>
<gene>
    <name evidence="1" type="ORF">ASJ80_12025</name>
</gene>
<dbReference type="AlphaFoldDB" id="A0A2A2H6U2"/>
<dbReference type="EMBL" id="LMVM01000012">
    <property type="protein sequence ID" value="PAV05024.1"/>
    <property type="molecule type" value="Genomic_DNA"/>
</dbReference>
<dbReference type="Proteomes" id="UP000217784">
    <property type="component" value="Unassembled WGS sequence"/>
</dbReference>
<organism evidence="1 2">
    <name type="scientific">Methanobacterium bryantii</name>
    <dbReference type="NCBI Taxonomy" id="2161"/>
    <lineage>
        <taxon>Archaea</taxon>
        <taxon>Methanobacteriati</taxon>
        <taxon>Methanobacteriota</taxon>
        <taxon>Methanomada group</taxon>
        <taxon>Methanobacteria</taxon>
        <taxon>Methanobacteriales</taxon>
        <taxon>Methanobacteriaceae</taxon>
        <taxon>Methanobacterium</taxon>
    </lineage>
</organism>
<comment type="caution">
    <text evidence="1">The sequence shown here is derived from an EMBL/GenBank/DDBJ whole genome shotgun (WGS) entry which is preliminary data.</text>
</comment>